<organism evidence="2 3">
    <name type="scientific">Cerasicoccus arenae</name>
    <dbReference type="NCBI Taxonomy" id="424488"/>
    <lineage>
        <taxon>Bacteria</taxon>
        <taxon>Pseudomonadati</taxon>
        <taxon>Verrucomicrobiota</taxon>
        <taxon>Opitutia</taxon>
        <taxon>Puniceicoccales</taxon>
        <taxon>Cerasicoccaceae</taxon>
        <taxon>Cerasicoccus</taxon>
    </lineage>
</organism>
<reference evidence="2" key="1">
    <citation type="journal article" date="2014" name="Int. J. Syst. Evol. Microbiol.">
        <title>Complete genome sequence of Corynebacterium casei LMG S-19264T (=DSM 44701T), isolated from a smear-ripened cheese.</title>
        <authorList>
            <consortium name="US DOE Joint Genome Institute (JGI-PGF)"/>
            <person name="Walter F."/>
            <person name="Albersmeier A."/>
            <person name="Kalinowski J."/>
            <person name="Ruckert C."/>
        </authorList>
    </citation>
    <scope>NUCLEOTIDE SEQUENCE</scope>
    <source>
        <strain evidence="2">KCTC 12870</strain>
    </source>
</reference>
<dbReference type="Proteomes" id="UP000642829">
    <property type="component" value="Unassembled WGS sequence"/>
</dbReference>
<evidence type="ECO:0000313" key="3">
    <source>
        <dbReference type="Proteomes" id="UP000642829"/>
    </source>
</evidence>
<keyword evidence="3" id="KW-1185">Reference proteome</keyword>
<dbReference type="RefSeq" id="WP_189512149.1">
    <property type="nucleotide sequence ID" value="NZ_BMXG01000004.1"/>
</dbReference>
<dbReference type="Pfam" id="PF05099">
    <property type="entry name" value="TerB"/>
    <property type="match status" value="1"/>
</dbReference>
<evidence type="ECO:0000259" key="1">
    <source>
        <dbReference type="Pfam" id="PF05099"/>
    </source>
</evidence>
<gene>
    <name evidence="2" type="ORF">GCM10007047_08140</name>
</gene>
<dbReference type="EMBL" id="BMXG01000004">
    <property type="protein sequence ID" value="GHB94955.1"/>
    <property type="molecule type" value="Genomic_DNA"/>
</dbReference>
<dbReference type="CDD" id="cd07177">
    <property type="entry name" value="terB_like"/>
    <property type="match status" value="1"/>
</dbReference>
<proteinExistence type="predicted"/>
<reference evidence="2" key="2">
    <citation type="submission" date="2020-09" db="EMBL/GenBank/DDBJ databases">
        <authorList>
            <person name="Sun Q."/>
            <person name="Kim S."/>
        </authorList>
    </citation>
    <scope>NUCLEOTIDE SEQUENCE</scope>
    <source>
        <strain evidence="2">KCTC 12870</strain>
    </source>
</reference>
<name>A0A8J3D8D0_9BACT</name>
<dbReference type="InterPro" id="IPR029024">
    <property type="entry name" value="TerB-like"/>
</dbReference>
<protein>
    <recommendedName>
        <fullName evidence="1">Co-chaperone DjlA N-terminal domain-containing protein</fullName>
    </recommendedName>
</protein>
<feature type="domain" description="Co-chaperone DjlA N-terminal" evidence="1">
    <location>
        <begin position="188"/>
        <end position="297"/>
    </location>
</feature>
<accession>A0A8J3D8D0</accession>
<dbReference type="InterPro" id="IPR007791">
    <property type="entry name" value="DjlA_N"/>
</dbReference>
<dbReference type="SUPFAM" id="SSF158682">
    <property type="entry name" value="TerB-like"/>
    <property type="match status" value="2"/>
</dbReference>
<sequence length="310" mass="36067">MPTEILQPSNDPRPLAIAKLMLAVAWVEGKLNHDDVLKIQRYLDSTIEMNDEDIHSFNLYHEYAVEPMERRRLARRFAQRFTSVADRREITDQLESLLPANKQNLNKTIAIQEIKEALVEDQINFIKKVKHKLTRTPFPARISDFGREAYLKEYKANPMLFRLKVRFGSSYTELGVSSQSAEKLCLEMSLIGLVVYADQILLPEELDLCWKYLSDTWKLKEKHVEMFVTMALCRETSEKQIPAFCRRYTELSNFDERQRVYLMLGEIARADHVVTYGEQHILEEIAKGLDIAPSVRRSVMDSVEHESVVN</sequence>
<comment type="caution">
    <text evidence="2">The sequence shown here is derived from an EMBL/GenBank/DDBJ whole genome shotgun (WGS) entry which is preliminary data.</text>
</comment>
<dbReference type="AlphaFoldDB" id="A0A8J3D8D0"/>
<evidence type="ECO:0000313" key="2">
    <source>
        <dbReference type="EMBL" id="GHB94955.1"/>
    </source>
</evidence>
<dbReference type="Gene3D" id="1.10.3680.10">
    <property type="entry name" value="TerB-like"/>
    <property type="match status" value="1"/>
</dbReference>